<dbReference type="PATRIC" id="fig|1274524.3.peg.2815"/>
<name>M5PDH0_9BACI</name>
<dbReference type="Proteomes" id="UP000011907">
    <property type="component" value="Unassembled WGS sequence"/>
</dbReference>
<evidence type="ECO:0000313" key="2">
    <source>
        <dbReference type="EMBL" id="EME74710.1"/>
    </source>
</evidence>
<organism evidence="2 3">
    <name type="scientific">Bacillus sonorensis L12</name>
    <dbReference type="NCBI Taxonomy" id="1274524"/>
    <lineage>
        <taxon>Bacteria</taxon>
        <taxon>Bacillati</taxon>
        <taxon>Bacillota</taxon>
        <taxon>Bacilli</taxon>
        <taxon>Bacillales</taxon>
        <taxon>Bacillaceae</taxon>
        <taxon>Bacillus</taxon>
    </lineage>
</organism>
<reference evidence="2 3" key="1">
    <citation type="journal article" date="2013" name="Genome Announc.">
        <title>Draft Whole-Genome Sequence of Bacillus sonorensis Strain L12, a Source of Nonribosomal Lipopeptides.</title>
        <authorList>
            <person name="Adimpong D.B."/>
            <person name="Sorensen K.I."/>
            <person name="Nielsen D.S."/>
            <person name="Thorsen L."/>
            <person name="Rasmussen T.B."/>
            <person name="Derkx P.M."/>
            <person name="Jespersen L."/>
        </authorList>
    </citation>
    <scope>NUCLEOTIDE SEQUENCE [LARGE SCALE GENOMIC DNA]</scope>
    <source>
        <strain evidence="2 3">L12</strain>
    </source>
</reference>
<dbReference type="AlphaFoldDB" id="M5PDH0"/>
<evidence type="ECO:0000313" key="3">
    <source>
        <dbReference type="Proteomes" id="UP000011907"/>
    </source>
</evidence>
<evidence type="ECO:0000256" key="1">
    <source>
        <dbReference type="SAM" id="MobiDB-lite"/>
    </source>
</evidence>
<protein>
    <submittedName>
        <fullName evidence="2">Uncharacterized protein</fullName>
    </submittedName>
</protein>
<dbReference type="EMBL" id="AOFM01000007">
    <property type="protein sequence ID" value="EME74710.1"/>
    <property type="molecule type" value="Genomic_DNA"/>
</dbReference>
<dbReference type="RefSeq" id="WP_006638586.1">
    <property type="nucleotide sequence ID" value="NZ_AOFM01000007.1"/>
</dbReference>
<accession>M5PDH0</accession>
<dbReference type="STRING" id="1274524.BSONL12_13031"/>
<gene>
    <name evidence="2" type="ORF">BSONL12_13031</name>
</gene>
<proteinExistence type="predicted"/>
<sequence>MLEGKYKEGDELKLGSAIYGADTVENWKEAKNHGRFNIFDEDGVAIKSIPRHQRVKIIKLIKKDDMALVKMLDGAYQGTQWWVKTSELKKEKSAGSGGIHTHHKTSHSHHHH</sequence>
<feature type="region of interest" description="Disordered" evidence="1">
    <location>
        <begin position="92"/>
        <end position="112"/>
    </location>
</feature>
<feature type="compositionally biased region" description="Basic residues" evidence="1">
    <location>
        <begin position="100"/>
        <end position="112"/>
    </location>
</feature>
<comment type="caution">
    <text evidence="2">The sequence shown here is derived from an EMBL/GenBank/DDBJ whole genome shotgun (WGS) entry which is preliminary data.</text>
</comment>